<dbReference type="InParanoid" id="A0A0C3KSB3"/>
<gene>
    <name evidence="1" type="ORF">M404DRAFT_993369</name>
</gene>
<dbReference type="EMBL" id="KN831947">
    <property type="protein sequence ID" value="KIO12372.1"/>
    <property type="molecule type" value="Genomic_DNA"/>
</dbReference>
<dbReference type="Proteomes" id="UP000054217">
    <property type="component" value="Unassembled WGS sequence"/>
</dbReference>
<reference evidence="2" key="2">
    <citation type="submission" date="2015-01" db="EMBL/GenBank/DDBJ databases">
        <title>Evolutionary Origins and Diversification of the Mycorrhizal Mutualists.</title>
        <authorList>
            <consortium name="DOE Joint Genome Institute"/>
            <consortium name="Mycorrhizal Genomics Consortium"/>
            <person name="Kohler A."/>
            <person name="Kuo A."/>
            <person name="Nagy L.G."/>
            <person name="Floudas D."/>
            <person name="Copeland A."/>
            <person name="Barry K.W."/>
            <person name="Cichocki N."/>
            <person name="Veneault-Fourrey C."/>
            <person name="LaButti K."/>
            <person name="Lindquist E.A."/>
            <person name="Lipzen A."/>
            <person name="Lundell T."/>
            <person name="Morin E."/>
            <person name="Murat C."/>
            <person name="Riley R."/>
            <person name="Ohm R."/>
            <person name="Sun H."/>
            <person name="Tunlid A."/>
            <person name="Henrissat B."/>
            <person name="Grigoriev I.V."/>
            <person name="Hibbett D.S."/>
            <person name="Martin F."/>
        </authorList>
    </citation>
    <scope>NUCLEOTIDE SEQUENCE [LARGE SCALE GENOMIC DNA]</scope>
    <source>
        <strain evidence="2">Marx 270</strain>
    </source>
</reference>
<sequence>MDATWVLYYWKQATWTVGGLPFSECFVPMVWPKSRPTPGAIPDGQLKWLQSDPEN</sequence>
<protein>
    <submittedName>
        <fullName evidence="1">Uncharacterized protein</fullName>
    </submittedName>
</protein>
<dbReference type="AlphaFoldDB" id="A0A0C3KSB3"/>
<evidence type="ECO:0000313" key="1">
    <source>
        <dbReference type="EMBL" id="KIO12372.1"/>
    </source>
</evidence>
<proteinExistence type="predicted"/>
<dbReference type="HOGENOM" id="CLU_3033377_0_0_1"/>
<accession>A0A0C3KSB3</accession>
<name>A0A0C3KSB3_PISTI</name>
<reference evidence="1 2" key="1">
    <citation type="submission" date="2014-04" db="EMBL/GenBank/DDBJ databases">
        <authorList>
            <consortium name="DOE Joint Genome Institute"/>
            <person name="Kuo A."/>
            <person name="Kohler A."/>
            <person name="Costa M.D."/>
            <person name="Nagy L.G."/>
            <person name="Floudas D."/>
            <person name="Copeland A."/>
            <person name="Barry K.W."/>
            <person name="Cichocki N."/>
            <person name="Veneault-Fourrey C."/>
            <person name="LaButti K."/>
            <person name="Lindquist E.A."/>
            <person name="Lipzen A."/>
            <person name="Lundell T."/>
            <person name="Morin E."/>
            <person name="Murat C."/>
            <person name="Sun H."/>
            <person name="Tunlid A."/>
            <person name="Henrissat B."/>
            <person name="Grigoriev I.V."/>
            <person name="Hibbett D.S."/>
            <person name="Martin F."/>
            <person name="Nordberg H.P."/>
            <person name="Cantor M.N."/>
            <person name="Hua S.X."/>
        </authorList>
    </citation>
    <scope>NUCLEOTIDE SEQUENCE [LARGE SCALE GENOMIC DNA]</scope>
    <source>
        <strain evidence="1 2">Marx 270</strain>
    </source>
</reference>
<keyword evidence="2" id="KW-1185">Reference proteome</keyword>
<organism evidence="1 2">
    <name type="scientific">Pisolithus tinctorius Marx 270</name>
    <dbReference type="NCBI Taxonomy" id="870435"/>
    <lineage>
        <taxon>Eukaryota</taxon>
        <taxon>Fungi</taxon>
        <taxon>Dikarya</taxon>
        <taxon>Basidiomycota</taxon>
        <taxon>Agaricomycotina</taxon>
        <taxon>Agaricomycetes</taxon>
        <taxon>Agaricomycetidae</taxon>
        <taxon>Boletales</taxon>
        <taxon>Sclerodermatineae</taxon>
        <taxon>Pisolithaceae</taxon>
        <taxon>Pisolithus</taxon>
    </lineage>
</organism>
<evidence type="ECO:0000313" key="2">
    <source>
        <dbReference type="Proteomes" id="UP000054217"/>
    </source>
</evidence>